<protein>
    <submittedName>
        <fullName evidence="1">Phage-associated protein</fullName>
    </submittedName>
</protein>
<gene>
    <name evidence="1" type="ORF">BLA15945_03103</name>
</gene>
<organism evidence="1 2">
    <name type="scientific">Burkholderia lata (strain ATCC 17760 / DSM 23089 / LMG 22485 / NCIMB 9086 / R18194 / 383)</name>
    <dbReference type="NCBI Taxonomy" id="482957"/>
    <lineage>
        <taxon>Bacteria</taxon>
        <taxon>Pseudomonadati</taxon>
        <taxon>Pseudomonadota</taxon>
        <taxon>Betaproteobacteria</taxon>
        <taxon>Burkholderiales</taxon>
        <taxon>Burkholderiaceae</taxon>
        <taxon>Burkholderia</taxon>
        <taxon>Burkholderia cepacia complex</taxon>
    </lineage>
</organism>
<sequence>MRAAVDAIPEDMTRKGIEMSGLDPIGVLADVLGSIDDRAGELAKIADERGVAGQQGWARPWRVDRVHALTLKFPGALHYPGVLHLFRQ</sequence>
<dbReference type="EMBL" id="CABVPU010000009">
    <property type="protein sequence ID" value="VWB65604.1"/>
    <property type="molecule type" value="Genomic_DNA"/>
</dbReference>
<reference evidence="1 2" key="1">
    <citation type="submission" date="2019-09" db="EMBL/GenBank/DDBJ databases">
        <authorList>
            <person name="Depoorter E."/>
        </authorList>
    </citation>
    <scope>NUCLEOTIDE SEQUENCE [LARGE SCALE GENOMIC DNA]</scope>
    <source>
        <strain evidence="1">R-15945</strain>
    </source>
</reference>
<name>A0A6P2LED7_BURL3</name>
<dbReference type="AlphaFoldDB" id="A0A6P2LED7"/>
<proteinExistence type="predicted"/>
<accession>A0A6P2LED7</accession>
<dbReference type="Proteomes" id="UP000494174">
    <property type="component" value="Unassembled WGS sequence"/>
</dbReference>
<dbReference type="InterPro" id="IPR019659">
    <property type="entry name" value="DUF2514"/>
</dbReference>
<evidence type="ECO:0000313" key="2">
    <source>
        <dbReference type="Proteomes" id="UP000494174"/>
    </source>
</evidence>
<dbReference type="Pfam" id="PF10721">
    <property type="entry name" value="DUF2514"/>
    <property type="match status" value="1"/>
</dbReference>
<evidence type="ECO:0000313" key="1">
    <source>
        <dbReference type="EMBL" id="VWB65604.1"/>
    </source>
</evidence>